<accession>A0ABQ2R6M4</accession>
<feature type="transmembrane region" description="Helical" evidence="1">
    <location>
        <begin position="141"/>
        <end position="161"/>
    </location>
</feature>
<evidence type="ECO:0008006" key="4">
    <source>
        <dbReference type="Google" id="ProtNLM"/>
    </source>
</evidence>
<keyword evidence="3" id="KW-1185">Reference proteome</keyword>
<dbReference type="EMBL" id="BMQJ01000014">
    <property type="protein sequence ID" value="GGQ16555.1"/>
    <property type="molecule type" value="Genomic_DNA"/>
</dbReference>
<organism evidence="2 3">
    <name type="scientific">Streptosporangium pseudovulgare</name>
    <dbReference type="NCBI Taxonomy" id="35765"/>
    <lineage>
        <taxon>Bacteria</taxon>
        <taxon>Bacillati</taxon>
        <taxon>Actinomycetota</taxon>
        <taxon>Actinomycetes</taxon>
        <taxon>Streptosporangiales</taxon>
        <taxon>Streptosporangiaceae</taxon>
        <taxon>Streptosporangium</taxon>
    </lineage>
</organism>
<gene>
    <name evidence="2" type="ORF">GCM10010140_53590</name>
</gene>
<feature type="transmembrane region" description="Helical" evidence="1">
    <location>
        <begin position="167"/>
        <end position="189"/>
    </location>
</feature>
<evidence type="ECO:0000313" key="3">
    <source>
        <dbReference type="Proteomes" id="UP000611554"/>
    </source>
</evidence>
<protein>
    <recommendedName>
        <fullName evidence="4">DUF1453 domain-containing protein</fullName>
    </recommendedName>
</protein>
<evidence type="ECO:0000256" key="1">
    <source>
        <dbReference type="SAM" id="Phobius"/>
    </source>
</evidence>
<evidence type="ECO:0000313" key="2">
    <source>
        <dbReference type="EMBL" id="GGQ16555.1"/>
    </source>
</evidence>
<reference evidence="3" key="1">
    <citation type="journal article" date="2019" name="Int. J. Syst. Evol. Microbiol.">
        <title>The Global Catalogue of Microorganisms (GCM) 10K type strain sequencing project: providing services to taxonomists for standard genome sequencing and annotation.</title>
        <authorList>
            <consortium name="The Broad Institute Genomics Platform"/>
            <consortium name="The Broad Institute Genome Sequencing Center for Infectious Disease"/>
            <person name="Wu L."/>
            <person name="Ma J."/>
        </authorList>
    </citation>
    <scope>NUCLEOTIDE SEQUENCE [LARGE SCALE GENOMIC DNA]</scope>
    <source>
        <strain evidence="3">JCM 3115</strain>
    </source>
</reference>
<feature type="transmembrane region" description="Helical" evidence="1">
    <location>
        <begin position="100"/>
        <end position="120"/>
    </location>
</feature>
<name>A0ABQ2R6M4_9ACTN</name>
<feature type="transmembrane region" description="Helical" evidence="1">
    <location>
        <begin position="76"/>
        <end position="94"/>
    </location>
</feature>
<keyword evidence="1" id="KW-0472">Membrane</keyword>
<keyword evidence="1" id="KW-1133">Transmembrane helix</keyword>
<dbReference type="Proteomes" id="UP000611554">
    <property type="component" value="Unassembled WGS sequence"/>
</dbReference>
<comment type="caution">
    <text evidence="2">The sequence shown here is derived from an EMBL/GenBank/DDBJ whole genome shotgun (WGS) entry which is preliminary data.</text>
</comment>
<keyword evidence="1" id="KW-0812">Transmembrane</keyword>
<sequence length="203" mass="21294">MRGTKVFPGADGVSTRGWRPRISTPAPIRPGALLPTVFPVNPLNPTNPLSTAAIIVLVVAFVLYRQMMTRVATRTGLLWLALFMMAAGVASGALADPRHLPLSLLLLAVEAACAVAFGVLRASTVRVWRDETGVPWSRGTGWTLLGWLASAVARVALFGAGHALGLASAPTAILFFMGLTIGVQSLLVARRARALPLAAPARA</sequence>
<proteinExistence type="predicted"/>
<feature type="transmembrane region" description="Helical" evidence="1">
    <location>
        <begin position="48"/>
        <end position="64"/>
    </location>
</feature>